<sequence>MSRSAQDRSYERASIAELEADIARTRARISDELDAIGYRLSPAGLSRDASGLLGEAQDASSEALGALRESLVERGQRLGAQLADRLRRHPAEATLLGFGLAWLLMRSSRPRR</sequence>
<reference evidence="1 2" key="2">
    <citation type="journal article" date="2011" name="Stand. Genomic Sci.">
        <title>Complete genome sequence of Truepera radiovictrix type strain (RQ-24).</title>
        <authorList>
            <person name="Ivanova N."/>
            <person name="Rohde C."/>
            <person name="Munk C."/>
            <person name="Nolan M."/>
            <person name="Lucas S."/>
            <person name="Del Rio T.G."/>
            <person name="Tice H."/>
            <person name="Deshpande S."/>
            <person name="Cheng J.F."/>
            <person name="Tapia R."/>
            <person name="Han C."/>
            <person name="Goodwin L."/>
            <person name="Pitluck S."/>
            <person name="Liolios K."/>
            <person name="Mavromatis K."/>
            <person name="Mikhailova N."/>
            <person name="Pati A."/>
            <person name="Chen A."/>
            <person name="Palaniappan K."/>
            <person name="Land M."/>
            <person name="Hauser L."/>
            <person name="Chang Y.J."/>
            <person name="Jeffries C.D."/>
            <person name="Brambilla E."/>
            <person name="Rohde M."/>
            <person name="Goker M."/>
            <person name="Tindall B.J."/>
            <person name="Woyke T."/>
            <person name="Bristow J."/>
            <person name="Eisen J.A."/>
            <person name="Markowitz V."/>
            <person name="Hugenholtz P."/>
            <person name="Kyrpides N.C."/>
            <person name="Klenk H.P."/>
            <person name="Lapidus A."/>
        </authorList>
    </citation>
    <scope>NUCLEOTIDE SEQUENCE [LARGE SCALE GENOMIC DNA]</scope>
    <source>
        <strain evidence="2">DSM 17093 / CIP 108686 / LMG 22925 / RQ-24</strain>
    </source>
</reference>
<dbReference type="AlphaFoldDB" id="D7CV20"/>
<dbReference type="Proteomes" id="UP000000379">
    <property type="component" value="Chromosome"/>
</dbReference>
<dbReference type="KEGG" id="tra:Trad_2744"/>
<keyword evidence="2" id="KW-1185">Reference proteome</keyword>
<accession>D7CV20</accession>
<dbReference type="EMBL" id="CP002049">
    <property type="protein sequence ID" value="ADI15847.1"/>
    <property type="molecule type" value="Genomic_DNA"/>
</dbReference>
<gene>
    <name evidence="1" type="ordered locus">Trad_2744</name>
</gene>
<dbReference type="Pfam" id="PF12277">
    <property type="entry name" value="DUF3618"/>
    <property type="match status" value="1"/>
</dbReference>
<organism evidence="1 2">
    <name type="scientific">Truepera radiovictrix (strain DSM 17093 / CIP 108686 / LMG 22925 / RQ-24)</name>
    <dbReference type="NCBI Taxonomy" id="649638"/>
    <lineage>
        <taxon>Bacteria</taxon>
        <taxon>Thermotogati</taxon>
        <taxon>Deinococcota</taxon>
        <taxon>Deinococci</taxon>
        <taxon>Trueperales</taxon>
        <taxon>Trueperaceae</taxon>
        <taxon>Truepera</taxon>
    </lineage>
</organism>
<evidence type="ECO:0000313" key="2">
    <source>
        <dbReference type="Proteomes" id="UP000000379"/>
    </source>
</evidence>
<evidence type="ECO:0000313" key="1">
    <source>
        <dbReference type="EMBL" id="ADI15847.1"/>
    </source>
</evidence>
<dbReference type="HOGENOM" id="CLU_2144773_0_0_0"/>
<dbReference type="RefSeq" id="WP_013179207.1">
    <property type="nucleotide sequence ID" value="NC_014221.1"/>
</dbReference>
<proteinExistence type="predicted"/>
<dbReference type="InterPro" id="IPR022062">
    <property type="entry name" value="DUF3618"/>
</dbReference>
<reference evidence="2" key="1">
    <citation type="submission" date="2010-05" db="EMBL/GenBank/DDBJ databases">
        <title>The complete genome of Truepera radiovictris DSM 17093.</title>
        <authorList>
            <consortium name="US DOE Joint Genome Institute (JGI-PGF)"/>
            <person name="Lucas S."/>
            <person name="Copeland A."/>
            <person name="Lapidus A."/>
            <person name="Glavina del Rio T."/>
            <person name="Dalin E."/>
            <person name="Tice H."/>
            <person name="Bruce D."/>
            <person name="Goodwin L."/>
            <person name="Pitluck S."/>
            <person name="Kyrpides N."/>
            <person name="Mavromatis K."/>
            <person name="Ovchinnikova G."/>
            <person name="Munk A.C."/>
            <person name="Detter J.C."/>
            <person name="Han C."/>
            <person name="Tapia R."/>
            <person name="Land M."/>
            <person name="Hauser L."/>
            <person name="Markowitz V."/>
            <person name="Cheng J.-F."/>
            <person name="Hugenholtz P."/>
            <person name="Woyke T."/>
            <person name="Wu D."/>
            <person name="Tindall B."/>
            <person name="Pomrenke H.G."/>
            <person name="Brambilla E."/>
            <person name="Klenk H.-P."/>
            <person name="Eisen J.A."/>
        </authorList>
    </citation>
    <scope>NUCLEOTIDE SEQUENCE [LARGE SCALE GENOMIC DNA]</scope>
    <source>
        <strain evidence="2">DSM 17093 / CIP 108686 / LMG 22925 / RQ-24</strain>
    </source>
</reference>
<name>D7CV20_TRURR</name>
<protein>
    <submittedName>
        <fullName evidence="1">Uncharacterized protein</fullName>
    </submittedName>
</protein>
<dbReference type="STRING" id="649638.Trad_2744"/>